<gene>
    <name evidence="6" type="ORF">WI372_04980</name>
</gene>
<dbReference type="PROSITE" id="PS50072">
    <property type="entry name" value="CSA_PPIASE_2"/>
    <property type="match status" value="1"/>
</dbReference>
<evidence type="ECO:0000259" key="5">
    <source>
        <dbReference type="PROSITE" id="PS50072"/>
    </source>
</evidence>
<dbReference type="EC" id="5.2.1.8" evidence="1"/>
<dbReference type="GO" id="GO:0003755">
    <property type="term" value="F:peptidyl-prolyl cis-trans isomerase activity"/>
    <property type="evidence" value="ECO:0007669"/>
    <property type="project" value="UniProtKB-EC"/>
</dbReference>
<feature type="signal peptide" evidence="4">
    <location>
        <begin position="1"/>
        <end position="21"/>
    </location>
</feature>
<evidence type="ECO:0000256" key="4">
    <source>
        <dbReference type="SAM" id="SignalP"/>
    </source>
</evidence>
<dbReference type="Proteomes" id="UP001484239">
    <property type="component" value="Unassembled WGS sequence"/>
</dbReference>
<dbReference type="PANTHER" id="PTHR43246">
    <property type="entry name" value="PEPTIDYL-PROLYL CIS-TRANS ISOMERASE CYP38, CHLOROPLASTIC"/>
    <property type="match status" value="1"/>
</dbReference>
<dbReference type="InterPro" id="IPR044665">
    <property type="entry name" value="E_coli_cyclophilin_A-like"/>
</dbReference>
<protein>
    <recommendedName>
        <fullName evidence="1">peptidylprolyl isomerase</fullName>
        <ecNumber evidence="1">5.2.1.8</ecNumber>
    </recommendedName>
</protein>
<reference evidence="6 7" key="1">
    <citation type="submission" date="2024-02" db="EMBL/GenBank/DDBJ databases">
        <title>A novel Gemmatimonadota bacterium.</title>
        <authorList>
            <person name="Du Z.-J."/>
            <person name="Ye Y.-Q."/>
        </authorList>
    </citation>
    <scope>NUCLEOTIDE SEQUENCE [LARGE SCALE GENOMIC DNA]</scope>
    <source>
        <strain evidence="6 7">DH-20</strain>
    </source>
</reference>
<sequence length="215" mass="24063">MIQIRPRFRLLALLAAVALSAACDDGRALRDPSPEQLTQAAPDSFTVRFGTSAGDFEVRFIRAWSPLGVDRVYHLTRHGFYEGAKFFRNNPRVVQFGFSGQPALDSVWRANPIDDEPVVGTNRRGAVSFARAGPNTRDFQLFINRIDNPDYDSCCGGGYPPVGWITEGFEVIDRLYGQYGELEPAAQGRIMAEGNDYLRNRYPLLDSIESVRVVR</sequence>
<keyword evidence="2" id="KW-0697">Rotamase</keyword>
<organism evidence="6 7">
    <name type="scientific">Gaopeijia maritima</name>
    <dbReference type="NCBI Taxonomy" id="3119007"/>
    <lineage>
        <taxon>Bacteria</taxon>
        <taxon>Pseudomonadati</taxon>
        <taxon>Gemmatimonadota</taxon>
        <taxon>Longimicrobiia</taxon>
        <taxon>Gaopeijiales</taxon>
        <taxon>Gaopeijiaceae</taxon>
        <taxon>Gaopeijia</taxon>
    </lineage>
</organism>
<dbReference type="RefSeq" id="WP_405275129.1">
    <property type="nucleotide sequence ID" value="NZ_CP144380.1"/>
</dbReference>
<evidence type="ECO:0000313" key="7">
    <source>
        <dbReference type="Proteomes" id="UP001484239"/>
    </source>
</evidence>
<dbReference type="Pfam" id="PF00160">
    <property type="entry name" value="Pro_isomerase"/>
    <property type="match status" value="1"/>
</dbReference>
<evidence type="ECO:0000256" key="1">
    <source>
        <dbReference type="ARBA" id="ARBA00013194"/>
    </source>
</evidence>
<dbReference type="Gene3D" id="2.40.100.10">
    <property type="entry name" value="Cyclophilin-like"/>
    <property type="match status" value="1"/>
</dbReference>
<dbReference type="SUPFAM" id="SSF50891">
    <property type="entry name" value="Cyclophilin-like"/>
    <property type="match status" value="1"/>
</dbReference>
<feature type="chain" id="PRO_5046631272" description="peptidylprolyl isomerase" evidence="4">
    <location>
        <begin position="22"/>
        <end position="215"/>
    </location>
</feature>
<name>A0ABU9E6H6_9BACT</name>
<evidence type="ECO:0000256" key="2">
    <source>
        <dbReference type="ARBA" id="ARBA00023110"/>
    </source>
</evidence>
<keyword evidence="7" id="KW-1185">Reference proteome</keyword>
<dbReference type="InterPro" id="IPR002130">
    <property type="entry name" value="Cyclophilin-type_PPIase_dom"/>
</dbReference>
<feature type="domain" description="PPIase cyclophilin-type" evidence="5">
    <location>
        <begin position="50"/>
        <end position="175"/>
    </location>
</feature>
<keyword evidence="3 6" id="KW-0413">Isomerase</keyword>
<dbReference type="EMBL" id="JBBHLI010000002">
    <property type="protein sequence ID" value="MEK9500322.1"/>
    <property type="molecule type" value="Genomic_DNA"/>
</dbReference>
<comment type="caution">
    <text evidence="6">The sequence shown here is derived from an EMBL/GenBank/DDBJ whole genome shotgun (WGS) entry which is preliminary data.</text>
</comment>
<evidence type="ECO:0000256" key="3">
    <source>
        <dbReference type="ARBA" id="ARBA00023235"/>
    </source>
</evidence>
<keyword evidence="4" id="KW-0732">Signal</keyword>
<accession>A0ABU9E6H6</accession>
<dbReference type="InterPro" id="IPR029000">
    <property type="entry name" value="Cyclophilin-like_dom_sf"/>
</dbReference>
<proteinExistence type="predicted"/>
<dbReference type="PROSITE" id="PS51257">
    <property type="entry name" value="PROKAR_LIPOPROTEIN"/>
    <property type="match status" value="1"/>
</dbReference>
<evidence type="ECO:0000313" key="6">
    <source>
        <dbReference type="EMBL" id="MEK9500322.1"/>
    </source>
</evidence>